<dbReference type="EMBL" id="JACGCM010002279">
    <property type="protein sequence ID" value="KAF6142107.1"/>
    <property type="molecule type" value="Genomic_DNA"/>
</dbReference>
<sequence>MPCLTINGHGLWETHFYSLFSCVQVYKTRSEMQLALPCISKGDLSLDGRMVRSNGLFVCNRLFLSRWTLV</sequence>
<name>A0A7J7LHJ9_9MAGN</name>
<comment type="caution">
    <text evidence="1">The sequence shown here is derived from an EMBL/GenBank/DDBJ whole genome shotgun (WGS) entry which is preliminary data.</text>
</comment>
<dbReference type="AlphaFoldDB" id="A0A7J7LHJ9"/>
<protein>
    <submittedName>
        <fullName evidence="1">Uncharacterized protein</fullName>
    </submittedName>
</protein>
<organism evidence="1 2">
    <name type="scientific">Kingdonia uniflora</name>
    <dbReference type="NCBI Taxonomy" id="39325"/>
    <lineage>
        <taxon>Eukaryota</taxon>
        <taxon>Viridiplantae</taxon>
        <taxon>Streptophyta</taxon>
        <taxon>Embryophyta</taxon>
        <taxon>Tracheophyta</taxon>
        <taxon>Spermatophyta</taxon>
        <taxon>Magnoliopsida</taxon>
        <taxon>Ranunculales</taxon>
        <taxon>Circaeasteraceae</taxon>
        <taxon>Kingdonia</taxon>
    </lineage>
</organism>
<dbReference type="PANTHER" id="PTHR33566:SF6">
    <property type="entry name" value="PROTEIN DEFECTIVE IN MERISTEM SILENCING 3"/>
    <property type="match status" value="1"/>
</dbReference>
<accession>A0A7J7LHJ9</accession>
<proteinExistence type="predicted"/>
<keyword evidence="2" id="KW-1185">Reference proteome</keyword>
<evidence type="ECO:0000313" key="2">
    <source>
        <dbReference type="Proteomes" id="UP000541444"/>
    </source>
</evidence>
<reference evidence="1 2" key="1">
    <citation type="journal article" date="2020" name="IScience">
        <title>Genome Sequencing of the Endangered Kingdonia uniflora (Circaeasteraceae, Ranunculales) Reveals Potential Mechanisms of Evolutionary Specialization.</title>
        <authorList>
            <person name="Sun Y."/>
            <person name="Deng T."/>
            <person name="Zhang A."/>
            <person name="Moore M.J."/>
            <person name="Landis J.B."/>
            <person name="Lin N."/>
            <person name="Zhang H."/>
            <person name="Zhang X."/>
            <person name="Huang J."/>
            <person name="Zhang X."/>
            <person name="Sun H."/>
            <person name="Wang H."/>
        </authorList>
    </citation>
    <scope>NUCLEOTIDE SEQUENCE [LARGE SCALE GENOMIC DNA]</scope>
    <source>
        <strain evidence="1">TB1705</strain>
        <tissue evidence="1">Leaf</tissue>
    </source>
</reference>
<evidence type="ECO:0000313" key="1">
    <source>
        <dbReference type="EMBL" id="KAF6142107.1"/>
    </source>
</evidence>
<dbReference type="Proteomes" id="UP000541444">
    <property type="component" value="Unassembled WGS sequence"/>
</dbReference>
<dbReference type="OrthoDB" id="10036779at2759"/>
<gene>
    <name evidence="1" type="ORF">GIB67_037025</name>
</gene>
<dbReference type="PANTHER" id="PTHR33566">
    <property type="entry name" value="EN/SPM-LIKE TRANSPOSON-RELATED"/>
    <property type="match status" value="1"/>
</dbReference>